<comment type="caution">
    <text evidence="1">The sequence shown here is derived from an EMBL/GenBank/DDBJ whole genome shotgun (WGS) entry which is preliminary data.</text>
</comment>
<evidence type="ECO:0000313" key="1">
    <source>
        <dbReference type="EMBL" id="GGO88561.1"/>
    </source>
</evidence>
<keyword evidence="2" id="KW-1185">Reference proteome</keyword>
<dbReference type="RefSeq" id="WP_189132116.1">
    <property type="nucleotide sequence ID" value="NZ_BMMS01000011.1"/>
</dbReference>
<reference evidence="1" key="1">
    <citation type="journal article" date="2014" name="Int. J. Syst. Evol. Microbiol.">
        <title>Complete genome sequence of Corynebacterium casei LMG S-19264T (=DSM 44701T), isolated from a smear-ripened cheese.</title>
        <authorList>
            <consortium name="US DOE Joint Genome Institute (JGI-PGF)"/>
            <person name="Walter F."/>
            <person name="Albersmeier A."/>
            <person name="Kalinowski J."/>
            <person name="Ruckert C."/>
        </authorList>
    </citation>
    <scope>NUCLEOTIDE SEQUENCE</scope>
    <source>
        <strain evidence="1">CGMCC 4.7201</strain>
    </source>
</reference>
<accession>A0A917ZQP6</accession>
<dbReference type="AlphaFoldDB" id="A0A917ZQP6"/>
<reference evidence="1" key="2">
    <citation type="submission" date="2020-09" db="EMBL/GenBank/DDBJ databases">
        <authorList>
            <person name="Sun Q."/>
            <person name="Zhou Y."/>
        </authorList>
    </citation>
    <scope>NUCLEOTIDE SEQUENCE</scope>
    <source>
        <strain evidence="1">CGMCC 4.7201</strain>
    </source>
</reference>
<proteinExistence type="predicted"/>
<gene>
    <name evidence="1" type="ORF">GCM10012280_29680</name>
</gene>
<evidence type="ECO:0000313" key="2">
    <source>
        <dbReference type="Proteomes" id="UP000641932"/>
    </source>
</evidence>
<dbReference type="Proteomes" id="UP000641932">
    <property type="component" value="Unassembled WGS sequence"/>
</dbReference>
<sequence length="145" mass="14774">MMDNTAPNTVMVFPKTVLPGGKLTVTVDGTDCREADRAAMDASVESAAFTRTKLMPLRNEGSSFATPMITDTSKPGRYTVTATCKGKSVTAGEFTVLPVAGSRTGEGGSIAQVSTTEAVVGGGLVAAAIGGGVLMLRRRQSGGDT</sequence>
<name>A0A917ZQP6_9ACTN</name>
<organism evidence="1 2">
    <name type="scientific">Wenjunlia tyrosinilytica</name>
    <dbReference type="NCBI Taxonomy" id="1544741"/>
    <lineage>
        <taxon>Bacteria</taxon>
        <taxon>Bacillati</taxon>
        <taxon>Actinomycetota</taxon>
        <taxon>Actinomycetes</taxon>
        <taxon>Kitasatosporales</taxon>
        <taxon>Streptomycetaceae</taxon>
        <taxon>Wenjunlia</taxon>
    </lineage>
</organism>
<protein>
    <submittedName>
        <fullName evidence="1">Uncharacterized protein</fullName>
    </submittedName>
</protein>
<dbReference type="EMBL" id="BMMS01000011">
    <property type="protein sequence ID" value="GGO88561.1"/>
    <property type="molecule type" value="Genomic_DNA"/>
</dbReference>